<evidence type="ECO:0000256" key="2">
    <source>
        <dbReference type="SAM" id="MobiDB-lite"/>
    </source>
</evidence>
<name>A0A846RQ65_9MICC</name>
<evidence type="ECO:0000313" key="4">
    <source>
        <dbReference type="EMBL" id="NJC22712.1"/>
    </source>
</evidence>
<comment type="caution">
    <text evidence="4">The sequence shown here is derived from an EMBL/GenBank/DDBJ whole genome shotgun (WGS) entry which is preliminary data.</text>
</comment>
<dbReference type="AlphaFoldDB" id="A0A846RQ65"/>
<dbReference type="EMBL" id="JAATJL010000001">
    <property type="protein sequence ID" value="NJC22712.1"/>
    <property type="molecule type" value="Genomic_DNA"/>
</dbReference>
<dbReference type="PANTHER" id="PTHR43674:SF12">
    <property type="entry name" value="NITRILASE C965.09-RELATED"/>
    <property type="match status" value="1"/>
</dbReference>
<gene>
    <name evidence="4" type="ORF">BJ994_001788</name>
</gene>
<dbReference type="RefSeq" id="WP_167993461.1">
    <property type="nucleotide sequence ID" value="NZ_JAATJL010000001.1"/>
</dbReference>
<sequence length="326" mass="36686">MIRPNRSINLAVAQMGPVNLADEKDTVVSRLIEMMEEAKARSCDFVLYPELALTTFFPRYWVPEIAEMDKYFESEMPNERVAPLFEAARKHGIGFYLGYAELTAEGRRFNSSIIVNKAGSIIGKYRKIHLPGHSEYRQDREFQHLEKRYFQVGDLGFGVSELMGAKIGMGLCNDRRWAETYRVMALQSADLILFGYNTPAMNQNAVEEPHLKMFHNLLSIQAGAYQNSVWVAAAAKSGSEDGYRLIGGSAIVAPTGEVVAKAHTQEDEVINAVIDLSLGDYLKEHIFNFDEHRRPEHYQLIVDRTGRGAPESPPEEFIAPEQIGPV</sequence>
<dbReference type="InterPro" id="IPR003010">
    <property type="entry name" value="C-N_Hydrolase"/>
</dbReference>
<protein>
    <submittedName>
        <fullName evidence="4">Putative amidohydrolase</fullName>
    </submittedName>
</protein>
<dbReference type="Pfam" id="PF00795">
    <property type="entry name" value="CN_hydrolase"/>
    <property type="match status" value="1"/>
</dbReference>
<dbReference type="InterPro" id="IPR050345">
    <property type="entry name" value="Aliph_Amidase/BUP"/>
</dbReference>
<reference evidence="4 5" key="1">
    <citation type="submission" date="2020-03" db="EMBL/GenBank/DDBJ databases">
        <title>Sequencing the genomes of 1000 actinobacteria strains.</title>
        <authorList>
            <person name="Klenk H.-P."/>
        </authorList>
    </citation>
    <scope>NUCLEOTIDE SEQUENCE [LARGE SCALE GENOMIC DNA]</scope>
    <source>
        <strain evidence="4 5">DSM 16403</strain>
    </source>
</reference>
<evidence type="ECO:0000313" key="5">
    <source>
        <dbReference type="Proteomes" id="UP000547458"/>
    </source>
</evidence>
<feature type="domain" description="CN hydrolase" evidence="3">
    <location>
        <begin position="8"/>
        <end position="276"/>
    </location>
</feature>
<feature type="region of interest" description="Disordered" evidence="2">
    <location>
        <begin position="306"/>
        <end position="326"/>
    </location>
</feature>
<dbReference type="CDD" id="cd07569">
    <property type="entry name" value="DCase"/>
    <property type="match status" value="1"/>
</dbReference>
<keyword evidence="1 4" id="KW-0378">Hydrolase</keyword>
<evidence type="ECO:0000256" key="1">
    <source>
        <dbReference type="ARBA" id="ARBA00022801"/>
    </source>
</evidence>
<proteinExistence type="predicted"/>
<keyword evidence="5" id="KW-1185">Reference proteome</keyword>
<dbReference type="Proteomes" id="UP000547458">
    <property type="component" value="Unassembled WGS sequence"/>
</dbReference>
<dbReference type="GO" id="GO:0016811">
    <property type="term" value="F:hydrolase activity, acting on carbon-nitrogen (but not peptide) bonds, in linear amides"/>
    <property type="evidence" value="ECO:0007669"/>
    <property type="project" value="TreeGrafter"/>
</dbReference>
<organism evidence="4 5">
    <name type="scientific">Arthrobacter pigmenti</name>
    <dbReference type="NCBI Taxonomy" id="271432"/>
    <lineage>
        <taxon>Bacteria</taxon>
        <taxon>Bacillati</taxon>
        <taxon>Actinomycetota</taxon>
        <taxon>Actinomycetes</taxon>
        <taxon>Micrococcales</taxon>
        <taxon>Micrococcaceae</taxon>
        <taxon>Arthrobacter</taxon>
    </lineage>
</organism>
<evidence type="ECO:0000259" key="3">
    <source>
        <dbReference type="PROSITE" id="PS50263"/>
    </source>
</evidence>
<dbReference type="PROSITE" id="PS50263">
    <property type="entry name" value="CN_HYDROLASE"/>
    <property type="match status" value="1"/>
</dbReference>
<dbReference type="Gene3D" id="3.60.110.10">
    <property type="entry name" value="Carbon-nitrogen hydrolase"/>
    <property type="match status" value="1"/>
</dbReference>
<dbReference type="SUPFAM" id="SSF56317">
    <property type="entry name" value="Carbon-nitrogen hydrolase"/>
    <property type="match status" value="1"/>
</dbReference>
<dbReference type="InterPro" id="IPR036526">
    <property type="entry name" value="C-N_Hydrolase_sf"/>
</dbReference>
<dbReference type="PANTHER" id="PTHR43674">
    <property type="entry name" value="NITRILASE C965.09-RELATED"/>
    <property type="match status" value="1"/>
</dbReference>
<accession>A0A846RQ65</accession>